<protein>
    <submittedName>
        <fullName evidence="3">Disease resistance protein RPS2</fullName>
    </submittedName>
</protein>
<accession>A0A1D1Z2K5</accession>
<dbReference type="PANTHER" id="PTHR47186:SF61">
    <property type="entry name" value="LEUCINE-RICH REPEAT-CONTAINING PROTEIN 57-RELATED"/>
    <property type="match status" value="1"/>
</dbReference>
<dbReference type="SMART" id="SM00369">
    <property type="entry name" value="LRR_TYP"/>
    <property type="match status" value="2"/>
</dbReference>
<name>A0A1D1Z2K5_9ARAE</name>
<evidence type="ECO:0000313" key="3">
    <source>
        <dbReference type="EMBL" id="JAT61130.1"/>
    </source>
</evidence>
<gene>
    <name evidence="3" type="primary">RPS2_38</name>
    <name evidence="3" type="ORF">g.127840</name>
</gene>
<feature type="non-terminal residue" evidence="3">
    <location>
        <position position="269"/>
    </location>
</feature>
<proteinExistence type="predicted"/>
<dbReference type="InterPro" id="IPR003591">
    <property type="entry name" value="Leu-rich_rpt_typical-subtyp"/>
</dbReference>
<organism evidence="3">
    <name type="scientific">Anthurium amnicola</name>
    <dbReference type="NCBI Taxonomy" id="1678845"/>
    <lineage>
        <taxon>Eukaryota</taxon>
        <taxon>Viridiplantae</taxon>
        <taxon>Streptophyta</taxon>
        <taxon>Embryophyta</taxon>
        <taxon>Tracheophyta</taxon>
        <taxon>Spermatophyta</taxon>
        <taxon>Magnoliopsida</taxon>
        <taxon>Liliopsida</taxon>
        <taxon>Araceae</taxon>
        <taxon>Pothoideae</taxon>
        <taxon>Potheae</taxon>
        <taxon>Anthurium</taxon>
    </lineage>
</organism>
<dbReference type="PANTHER" id="PTHR47186">
    <property type="entry name" value="LEUCINE-RICH REPEAT-CONTAINING PROTEIN 57"/>
    <property type="match status" value="1"/>
</dbReference>
<keyword evidence="1" id="KW-0433">Leucine-rich repeat</keyword>
<dbReference type="SUPFAM" id="SSF52058">
    <property type="entry name" value="L domain-like"/>
    <property type="match status" value="1"/>
</dbReference>
<feature type="non-terminal residue" evidence="3">
    <location>
        <position position="1"/>
    </location>
</feature>
<dbReference type="AlphaFoldDB" id="A0A1D1Z2K5"/>
<reference evidence="3" key="1">
    <citation type="submission" date="2015-07" db="EMBL/GenBank/DDBJ databases">
        <title>Transcriptome Assembly of Anthurium amnicola.</title>
        <authorList>
            <person name="Suzuki J."/>
        </authorList>
    </citation>
    <scope>NUCLEOTIDE SEQUENCE</scope>
</reference>
<dbReference type="InterPro" id="IPR032675">
    <property type="entry name" value="LRR_dom_sf"/>
</dbReference>
<dbReference type="Pfam" id="PF00560">
    <property type="entry name" value="LRR_1"/>
    <property type="match status" value="1"/>
</dbReference>
<evidence type="ECO:0000256" key="2">
    <source>
        <dbReference type="ARBA" id="ARBA00022737"/>
    </source>
</evidence>
<sequence>ECPKLITLLMLRTPYYSFTVPPNLFASMQALRVLDLSRTPLSELPSAIGLLVELRHLNLHWTNVQSLPEDMGKLVKLRQLDLSETLCLTKVPRAALVTLRSLQSLNLFDSAYKMKSREEDGKDGRDGVCLRDLEDNLGGLEDLELNIFTSQCLQDLVDSKKFQRCTRKLEIGRLSDLTFGDLSVASERLQNLEYLGISECRGLEGVWRVDSVTQLRRLKGLRLSKLEGLRNVEGYFPCLKRLVISGCHQLNDLNWAGRLPRLEELQILN</sequence>
<keyword evidence="2" id="KW-0677">Repeat</keyword>
<evidence type="ECO:0000256" key="1">
    <source>
        <dbReference type="ARBA" id="ARBA00022614"/>
    </source>
</evidence>
<dbReference type="EMBL" id="GDJX01006806">
    <property type="protein sequence ID" value="JAT61130.1"/>
    <property type="molecule type" value="Transcribed_RNA"/>
</dbReference>
<dbReference type="InterPro" id="IPR001611">
    <property type="entry name" value="Leu-rich_rpt"/>
</dbReference>
<dbReference type="Gene3D" id="3.80.10.10">
    <property type="entry name" value="Ribonuclease Inhibitor"/>
    <property type="match status" value="2"/>
</dbReference>